<accession>A0A4P2VNU1</accession>
<dbReference type="EC" id="2.7.7.62" evidence="3"/>
<dbReference type="SUPFAM" id="SSF53448">
    <property type="entry name" value="Nucleotide-diphospho-sugar transferases"/>
    <property type="match status" value="1"/>
</dbReference>
<dbReference type="OrthoDB" id="28434at2157"/>
<gene>
    <name evidence="3" type="ORF">NAS2_1186</name>
</gene>
<dbReference type="Gene3D" id="3.90.550.10">
    <property type="entry name" value="Spore Coat Polysaccharide Biosynthesis Protein SpsA, Chain A"/>
    <property type="match status" value="1"/>
</dbReference>
<reference evidence="3 4" key="1">
    <citation type="journal article" date="2019" name="ISME J.">
        <title>Isolation and characterization of a thermophilic sulfur- and iron-reducing thaumarchaeote from a terrestrial acidic hot spring.</title>
        <authorList>
            <person name="Kato S."/>
            <person name="Itoh T."/>
            <person name="Yuki M."/>
            <person name="Nagamori M."/>
            <person name="Ohnishi M."/>
            <person name="Uematsu K."/>
            <person name="Suzuki K."/>
            <person name="Takashina T."/>
            <person name="Ohkuma M."/>
        </authorList>
    </citation>
    <scope>NUCLEOTIDE SEQUENCE [LARGE SCALE GENOMIC DNA]</scope>
    <source>
        <strain evidence="3 4">NAS-02</strain>
    </source>
</reference>
<dbReference type="PANTHER" id="PTHR19136">
    <property type="entry name" value="MOLYBDENUM COFACTOR GUANYLYLTRANSFERASE"/>
    <property type="match status" value="1"/>
</dbReference>
<keyword evidence="3" id="KW-0548">Nucleotidyltransferase</keyword>
<dbReference type="Pfam" id="PF12804">
    <property type="entry name" value="NTP_transf_3"/>
    <property type="match status" value="1"/>
</dbReference>
<organism evidence="3 4">
    <name type="scientific">Conexivisphaera calida</name>
    <dbReference type="NCBI Taxonomy" id="1874277"/>
    <lineage>
        <taxon>Archaea</taxon>
        <taxon>Nitrososphaerota</taxon>
        <taxon>Conexivisphaeria</taxon>
        <taxon>Conexivisphaerales</taxon>
        <taxon>Conexivisphaeraceae</taxon>
        <taxon>Conexivisphaera</taxon>
    </lineage>
</organism>
<evidence type="ECO:0000313" key="4">
    <source>
        <dbReference type="Proteomes" id="UP000509448"/>
    </source>
</evidence>
<dbReference type="Proteomes" id="UP000509448">
    <property type="component" value="Chromosome"/>
</dbReference>
<dbReference type="AlphaFoldDB" id="A0A4P2VNU1"/>
<sequence>MNVIIMAGGRGSRLGYLEKPLVEVCGRPMVDGVLRAAAAVEEPILCTSPFVPNVERLYCGSLRCVRGSGDYVSDLGTALEAVGVPALVLPADMPFLDHGIRELRRFVDMALESRAQVITLNVCRHGRCYQPGVSVFRMPSGEWEDIHILWRAALMDVDDPGDLEEARGYCGITEEGRPEG</sequence>
<keyword evidence="1 3" id="KW-0808">Transferase</keyword>
<feature type="domain" description="MobA-like NTP transferase" evidence="2">
    <location>
        <begin position="3"/>
        <end position="119"/>
    </location>
</feature>
<dbReference type="InterPro" id="IPR029044">
    <property type="entry name" value="Nucleotide-diphossugar_trans"/>
</dbReference>
<proteinExistence type="predicted"/>
<dbReference type="EMBL" id="AP018732">
    <property type="protein sequence ID" value="BBE42575.1"/>
    <property type="molecule type" value="Genomic_DNA"/>
</dbReference>
<protein>
    <submittedName>
        <fullName evidence="3">Predicted adenosylcobinamide-phosphate guanylyltransferase CobY</fullName>
        <ecNumber evidence="3">2.7.7.62</ecNumber>
    </submittedName>
</protein>
<dbReference type="InterPro" id="IPR025877">
    <property type="entry name" value="MobA-like_NTP_Trfase"/>
</dbReference>
<keyword evidence="4" id="KW-1185">Reference proteome</keyword>
<name>A0A4P2VNU1_9ARCH</name>
<dbReference type="PANTHER" id="PTHR19136:SF81">
    <property type="entry name" value="MOLYBDENUM COFACTOR GUANYLYLTRANSFERASE"/>
    <property type="match status" value="1"/>
</dbReference>
<evidence type="ECO:0000313" key="3">
    <source>
        <dbReference type="EMBL" id="BBE42575.1"/>
    </source>
</evidence>
<evidence type="ECO:0000256" key="1">
    <source>
        <dbReference type="ARBA" id="ARBA00022679"/>
    </source>
</evidence>
<evidence type="ECO:0000259" key="2">
    <source>
        <dbReference type="Pfam" id="PF12804"/>
    </source>
</evidence>
<dbReference type="KEGG" id="ccai:NAS2_1186"/>
<dbReference type="GO" id="GO:0008820">
    <property type="term" value="F:cobinamide phosphate guanylyltransferase activity"/>
    <property type="evidence" value="ECO:0007669"/>
    <property type="project" value="UniProtKB-EC"/>
</dbReference>